<gene>
    <name evidence="1" type="ORF">J0895_02965</name>
</gene>
<evidence type="ECO:0000313" key="2">
    <source>
        <dbReference type="Proteomes" id="UP000664844"/>
    </source>
</evidence>
<evidence type="ECO:0000313" key="1">
    <source>
        <dbReference type="EMBL" id="MBO0348078.1"/>
    </source>
</evidence>
<comment type="caution">
    <text evidence="1">The sequence shown here is derived from an EMBL/GenBank/DDBJ whole genome shotgun (WGS) entry which is preliminary data.</text>
</comment>
<protein>
    <submittedName>
        <fullName evidence="1">Uncharacterized protein</fullName>
    </submittedName>
</protein>
<proteinExistence type="predicted"/>
<accession>A0ABS3FLU5</accession>
<dbReference type="EMBL" id="JAFLQW010000069">
    <property type="protein sequence ID" value="MBO0348078.1"/>
    <property type="molecule type" value="Genomic_DNA"/>
</dbReference>
<reference evidence="1 2" key="1">
    <citation type="submission" date="2021-03" db="EMBL/GenBank/DDBJ databases">
        <title>Metabolic Capacity of the Antarctic Cyanobacterium Phormidium pseudopriestleyi that Sustains Oxygenic Photosynthesis in the Presence of Hydrogen Sulfide.</title>
        <authorList>
            <person name="Lumian J.E."/>
            <person name="Jungblut A.D."/>
            <person name="Dillon M.L."/>
            <person name="Hawes I."/>
            <person name="Doran P.T."/>
            <person name="Mackey T.J."/>
            <person name="Dick G.J."/>
            <person name="Grettenberger C.L."/>
            <person name="Sumner D.Y."/>
        </authorList>
    </citation>
    <scope>NUCLEOTIDE SEQUENCE [LARGE SCALE GENOMIC DNA]</scope>
    <source>
        <strain evidence="1 2">FRX01</strain>
    </source>
</reference>
<organism evidence="1 2">
    <name type="scientific">Phormidium pseudopriestleyi FRX01</name>
    <dbReference type="NCBI Taxonomy" id="1759528"/>
    <lineage>
        <taxon>Bacteria</taxon>
        <taxon>Bacillati</taxon>
        <taxon>Cyanobacteriota</taxon>
        <taxon>Cyanophyceae</taxon>
        <taxon>Oscillatoriophycideae</taxon>
        <taxon>Oscillatoriales</taxon>
        <taxon>Oscillatoriaceae</taxon>
        <taxon>Phormidium</taxon>
    </lineage>
</organism>
<dbReference type="Proteomes" id="UP000664844">
    <property type="component" value="Unassembled WGS sequence"/>
</dbReference>
<sequence>MDSQDVIQAIDRILPDLQIFEDVNNMLQKYRASGQKKVQLEDEDISVAIPEGVRIDIVTKAFLNEYFDINLGTGYRVQVAMGGIQKQKRGRVYPELCFATLFYDSTGKMLMIDFHQNMI</sequence>
<name>A0ABS3FLU5_9CYAN</name>
<dbReference type="RefSeq" id="WP_207086645.1">
    <property type="nucleotide sequence ID" value="NZ_JAFLQW010000069.1"/>
</dbReference>
<keyword evidence="2" id="KW-1185">Reference proteome</keyword>